<comment type="similarity">
    <text evidence="2">Belongs to the diacylglycerol/lipid kinase family.</text>
</comment>
<evidence type="ECO:0000256" key="8">
    <source>
        <dbReference type="ARBA" id="ARBA00023264"/>
    </source>
</evidence>
<dbReference type="SUPFAM" id="SSF111331">
    <property type="entry name" value="NAD kinase/diacylglycerol kinase-like"/>
    <property type="match status" value="1"/>
</dbReference>
<sequence>MAGNYTHLIFIVNEFSRKGKHTRKAIRDHMLRYSLTYEIHTTQYKRHAVELACTFSDEKADDCLIIAVGGDGTLNEVVEGICRSAKKRAVSYLPTGSGNDFARSHDLSRSIEISLERILSKAEETELDVITGVSDAENLIAVNSLGFGIDGMVIAKLDNNKKKKTAGKFSYLLSVFSAYFAQKSFSMSIHNESLNLSFDEILLIVCANNKYFGGGIPIHPLADPQDQYIDIVIAEKVSFLELLQILYRIVSSESHLSHKKIHAYRVKSCTLKFDTPQYGQRDGEIIDKHTHSITIDTVKQHFWV</sequence>
<keyword evidence="7" id="KW-0594">Phospholipid biosynthesis</keyword>
<feature type="domain" description="DAGKc" evidence="9">
    <location>
        <begin position="3"/>
        <end position="136"/>
    </location>
</feature>
<dbReference type="PANTHER" id="PTHR12358:SF54">
    <property type="entry name" value="SPHINGOSINE KINASE RELATED PROTEIN"/>
    <property type="match status" value="1"/>
</dbReference>
<comment type="cofactor">
    <cofactor evidence="1">
        <name>Mg(2+)</name>
        <dbReference type="ChEBI" id="CHEBI:18420"/>
    </cofactor>
</comment>
<dbReference type="InterPro" id="IPR001206">
    <property type="entry name" value="Diacylglycerol_kinase_cat_dom"/>
</dbReference>
<evidence type="ECO:0000256" key="5">
    <source>
        <dbReference type="ARBA" id="ARBA00022777"/>
    </source>
</evidence>
<keyword evidence="8" id="KW-1208">Phospholipid metabolism</keyword>
<protein>
    <submittedName>
        <fullName evidence="10">Lipid kinase, YegS/Rv2252/BmrU family</fullName>
    </submittedName>
</protein>
<evidence type="ECO:0000256" key="4">
    <source>
        <dbReference type="ARBA" id="ARBA00022741"/>
    </source>
</evidence>
<dbReference type="PROSITE" id="PS50146">
    <property type="entry name" value="DAGK"/>
    <property type="match status" value="1"/>
</dbReference>
<reference evidence="11" key="1">
    <citation type="submission" date="2016-10" db="EMBL/GenBank/DDBJ databases">
        <authorList>
            <person name="Varghese N."/>
            <person name="Submissions S."/>
        </authorList>
    </citation>
    <scope>NUCLEOTIDE SEQUENCE [LARGE SCALE GENOMIC DNA]</scope>
    <source>
        <strain evidence="11">DSM 19181</strain>
    </source>
</reference>
<dbReference type="OrthoDB" id="9786026at2"/>
<dbReference type="AlphaFoldDB" id="A0A1G9B3A5"/>
<evidence type="ECO:0000256" key="1">
    <source>
        <dbReference type="ARBA" id="ARBA00001946"/>
    </source>
</evidence>
<evidence type="ECO:0000313" key="10">
    <source>
        <dbReference type="EMBL" id="SDK34022.1"/>
    </source>
</evidence>
<proteinExistence type="inferred from homology"/>
<keyword evidence="11" id="KW-1185">Reference proteome</keyword>
<dbReference type="GO" id="GO:0005524">
    <property type="term" value="F:ATP binding"/>
    <property type="evidence" value="ECO:0007669"/>
    <property type="project" value="UniProtKB-KW"/>
</dbReference>
<dbReference type="PANTHER" id="PTHR12358">
    <property type="entry name" value="SPHINGOSINE KINASE"/>
    <property type="match status" value="1"/>
</dbReference>
<dbReference type="RefSeq" id="WP_091267049.1">
    <property type="nucleotide sequence ID" value="NZ_FNFK01000024.1"/>
</dbReference>
<dbReference type="SMART" id="SM00046">
    <property type="entry name" value="DAGKc"/>
    <property type="match status" value="1"/>
</dbReference>
<dbReference type="Gene3D" id="2.60.200.40">
    <property type="match status" value="1"/>
</dbReference>
<evidence type="ECO:0000313" key="11">
    <source>
        <dbReference type="Proteomes" id="UP000199433"/>
    </source>
</evidence>
<dbReference type="GO" id="GO:0016301">
    <property type="term" value="F:kinase activity"/>
    <property type="evidence" value="ECO:0007669"/>
    <property type="project" value="UniProtKB-KW"/>
</dbReference>
<gene>
    <name evidence="10" type="ORF">SAMN04488098_102432</name>
</gene>
<accession>A0A1G9B3A5</accession>
<keyword evidence="5 10" id="KW-0418">Kinase</keyword>
<keyword evidence="3" id="KW-0808">Transferase</keyword>
<evidence type="ECO:0000256" key="6">
    <source>
        <dbReference type="ARBA" id="ARBA00022840"/>
    </source>
</evidence>
<keyword evidence="4" id="KW-0547">Nucleotide-binding</keyword>
<dbReference type="InterPro" id="IPR045540">
    <property type="entry name" value="YegS/DAGK_C"/>
</dbReference>
<dbReference type="STRING" id="426701.SAMN04488098_102432"/>
<dbReference type="GO" id="GO:0008654">
    <property type="term" value="P:phospholipid biosynthetic process"/>
    <property type="evidence" value="ECO:0007669"/>
    <property type="project" value="UniProtKB-KW"/>
</dbReference>
<dbReference type="Pfam" id="PF00781">
    <property type="entry name" value="DAGK_cat"/>
    <property type="match status" value="1"/>
</dbReference>
<dbReference type="InterPro" id="IPR017438">
    <property type="entry name" value="ATP-NAD_kinase_N"/>
</dbReference>
<dbReference type="Pfam" id="PF19279">
    <property type="entry name" value="YegS_C"/>
    <property type="match status" value="1"/>
</dbReference>
<keyword evidence="7" id="KW-0444">Lipid biosynthesis</keyword>
<organism evidence="10 11">
    <name type="scientific">Alkalibacterium thalassium</name>
    <dbReference type="NCBI Taxonomy" id="426701"/>
    <lineage>
        <taxon>Bacteria</taxon>
        <taxon>Bacillati</taxon>
        <taxon>Bacillota</taxon>
        <taxon>Bacilli</taxon>
        <taxon>Lactobacillales</taxon>
        <taxon>Carnobacteriaceae</taxon>
        <taxon>Alkalibacterium</taxon>
    </lineage>
</organism>
<dbReference type="EMBL" id="FNFK01000024">
    <property type="protein sequence ID" value="SDK34022.1"/>
    <property type="molecule type" value="Genomic_DNA"/>
</dbReference>
<name>A0A1G9B3A5_9LACT</name>
<evidence type="ECO:0000256" key="3">
    <source>
        <dbReference type="ARBA" id="ARBA00022679"/>
    </source>
</evidence>
<keyword evidence="7" id="KW-0443">Lipid metabolism</keyword>
<evidence type="ECO:0000256" key="7">
    <source>
        <dbReference type="ARBA" id="ARBA00023209"/>
    </source>
</evidence>
<evidence type="ECO:0000259" key="9">
    <source>
        <dbReference type="PROSITE" id="PS50146"/>
    </source>
</evidence>
<dbReference type="InterPro" id="IPR050187">
    <property type="entry name" value="Lipid_Phosphate_FormReg"/>
</dbReference>
<dbReference type="Gene3D" id="3.40.50.10330">
    <property type="entry name" value="Probable inorganic polyphosphate/atp-NAD kinase, domain 1"/>
    <property type="match status" value="1"/>
</dbReference>
<keyword evidence="6" id="KW-0067">ATP-binding</keyword>
<evidence type="ECO:0000256" key="2">
    <source>
        <dbReference type="ARBA" id="ARBA00005983"/>
    </source>
</evidence>
<dbReference type="InterPro" id="IPR016064">
    <property type="entry name" value="NAD/diacylglycerol_kinase_sf"/>
</dbReference>
<dbReference type="Proteomes" id="UP000199433">
    <property type="component" value="Unassembled WGS sequence"/>
</dbReference>